<feature type="compositionally biased region" description="Acidic residues" evidence="6">
    <location>
        <begin position="167"/>
        <end position="186"/>
    </location>
</feature>
<dbReference type="PANTHER" id="PTHR13159">
    <property type="entry name" value="RADIAL SPOKEHEAD-RELATED"/>
    <property type="match status" value="1"/>
</dbReference>
<evidence type="ECO:0008006" key="9">
    <source>
        <dbReference type="Google" id="ProtNLM"/>
    </source>
</evidence>
<evidence type="ECO:0000313" key="8">
    <source>
        <dbReference type="Proteomes" id="UP000784294"/>
    </source>
</evidence>
<keyword evidence="2" id="KW-0963">Cytoplasm</keyword>
<sequence length="186" mass="20641">MLRWNPASKRSQREIIDGDELDDARSASIGDENEEGFEEEEEEVQPETGPPLLTPISEDAELSPTLSAWSTRLTSRRVLQYALAVVSSNIWPGAYTIGSGRFFENIYIGWAQKFLADSFSPIPLQPAESEFPSGPEVTEVEDPTPEEEAAWRAAQAEAESRANGKSEEEDEDGDEEDEEAEEGEED</sequence>
<dbReference type="GO" id="GO:0060294">
    <property type="term" value="P:cilium movement involved in cell motility"/>
    <property type="evidence" value="ECO:0007669"/>
    <property type="project" value="InterPro"/>
</dbReference>
<dbReference type="InterPro" id="IPR006802">
    <property type="entry name" value="Radial_spoke"/>
</dbReference>
<feature type="region of interest" description="Disordered" evidence="6">
    <location>
        <begin position="1"/>
        <end position="57"/>
    </location>
</feature>
<keyword evidence="8" id="KW-1185">Reference proteome</keyword>
<dbReference type="Proteomes" id="UP000784294">
    <property type="component" value="Unassembled WGS sequence"/>
</dbReference>
<keyword evidence="4" id="KW-0206">Cytoskeleton</keyword>
<organism evidence="7 8">
    <name type="scientific">Protopolystoma xenopodis</name>
    <dbReference type="NCBI Taxonomy" id="117903"/>
    <lineage>
        <taxon>Eukaryota</taxon>
        <taxon>Metazoa</taxon>
        <taxon>Spiralia</taxon>
        <taxon>Lophotrochozoa</taxon>
        <taxon>Platyhelminthes</taxon>
        <taxon>Monogenea</taxon>
        <taxon>Polyopisthocotylea</taxon>
        <taxon>Polystomatidea</taxon>
        <taxon>Polystomatidae</taxon>
        <taxon>Protopolystoma</taxon>
    </lineage>
</organism>
<keyword evidence="5" id="KW-0966">Cell projection</keyword>
<evidence type="ECO:0000256" key="6">
    <source>
        <dbReference type="SAM" id="MobiDB-lite"/>
    </source>
</evidence>
<feature type="region of interest" description="Disordered" evidence="6">
    <location>
        <begin position="125"/>
        <end position="186"/>
    </location>
</feature>
<reference evidence="7" key="1">
    <citation type="submission" date="2018-11" db="EMBL/GenBank/DDBJ databases">
        <authorList>
            <consortium name="Pathogen Informatics"/>
        </authorList>
    </citation>
    <scope>NUCLEOTIDE SEQUENCE</scope>
</reference>
<evidence type="ECO:0000313" key="7">
    <source>
        <dbReference type="EMBL" id="VEL09136.1"/>
    </source>
</evidence>
<dbReference type="PANTHER" id="PTHR13159:SF0">
    <property type="entry name" value="RADIAL SPOKE HEAD 6 HOMOLOG A"/>
    <property type="match status" value="1"/>
</dbReference>
<dbReference type="GO" id="GO:0001534">
    <property type="term" value="C:radial spoke"/>
    <property type="evidence" value="ECO:0007669"/>
    <property type="project" value="InterPro"/>
</dbReference>
<dbReference type="GO" id="GO:0035082">
    <property type="term" value="P:axoneme assembly"/>
    <property type="evidence" value="ECO:0007669"/>
    <property type="project" value="TreeGrafter"/>
</dbReference>
<evidence type="ECO:0000256" key="1">
    <source>
        <dbReference type="ARBA" id="ARBA00004430"/>
    </source>
</evidence>
<comment type="subcellular location">
    <subcellularLocation>
        <location evidence="1">Cytoplasm</location>
        <location evidence="1">Cytoskeleton</location>
        <location evidence="1">Cilium axoneme</location>
    </subcellularLocation>
</comment>
<feature type="compositionally biased region" description="Acidic residues" evidence="6">
    <location>
        <begin position="138"/>
        <end position="148"/>
    </location>
</feature>
<evidence type="ECO:0000256" key="2">
    <source>
        <dbReference type="ARBA" id="ARBA00022490"/>
    </source>
</evidence>
<evidence type="ECO:0000256" key="4">
    <source>
        <dbReference type="ARBA" id="ARBA00023212"/>
    </source>
</evidence>
<dbReference type="EMBL" id="CAAALY010005544">
    <property type="protein sequence ID" value="VEL09136.1"/>
    <property type="molecule type" value="Genomic_DNA"/>
</dbReference>
<gene>
    <name evidence="7" type="ORF">PXEA_LOCUS2576</name>
</gene>
<proteinExistence type="predicted"/>
<protein>
    <recommendedName>
        <fullName evidence="9">Radial spokehead-like protein</fullName>
    </recommendedName>
</protein>
<accession>A0A448WDH8</accession>
<dbReference type="OrthoDB" id="272202at2759"/>
<feature type="compositionally biased region" description="Acidic residues" evidence="6">
    <location>
        <begin position="31"/>
        <end position="45"/>
    </location>
</feature>
<evidence type="ECO:0000256" key="3">
    <source>
        <dbReference type="ARBA" id="ARBA00023069"/>
    </source>
</evidence>
<keyword evidence="3" id="KW-0969">Cilium</keyword>
<name>A0A448WDH8_9PLAT</name>
<dbReference type="Pfam" id="PF04712">
    <property type="entry name" value="Radial_spoke"/>
    <property type="match status" value="1"/>
</dbReference>
<dbReference type="AlphaFoldDB" id="A0A448WDH8"/>
<evidence type="ECO:0000256" key="5">
    <source>
        <dbReference type="ARBA" id="ARBA00023273"/>
    </source>
</evidence>
<comment type="caution">
    <text evidence="7">The sequence shown here is derived from an EMBL/GenBank/DDBJ whole genome shotgun (WGS) entry which is preliminary data.</text>
</comment>